<gene>
    <name evidence="2" type="ORF">MHEL_30990</name>
</gene>
<sequence>MRRYVDRADAGRRLAGWLLGYRGADPRVAPLLPAGRAPVVLGLPRGGVPVAYEVAKALAAPLDVLVVRKLGVPSQPELAFGAIGEGGVRVLNDSVLRHVVVSDAEIAEVEAGQRTELRRRVEAYRGDRAPIPLTGRVVVIVDDGFATGSTARAACLVARAHGAATVVLAAPIGAPGTIDELRDYADDVVCPGAPAHFSAVGQGYDNFQQTSDEEVGTLLRCAEHGFTQ</sequence>
<proteinExistence type="predicted"/>
<dbReference type="Pfam" id="PF00156">
    <property type="entry name" value="Pribosyltran"/>
    <property type="match status" value="1"/>
</dbReference>
<dbReference type="Gene3D" id="3.30.1310.20">
    <property type="entry name" value="PRTase-like"/>
    <property type="match status" value="1"/>
</dbReference>
<evidence type="ECO:0000259" key="1">
    <source>
        <dbReference type="Pfam" id="PF00156"/>
    </source>
</evidence>
<dbReference type="CDD" id="cd06223">
    <property type="entry name" value="PRTases_typeI"/>
    <property type="match status" value="1"/>
</dbReference>
<protein>
    <recommendedName>
        <fullName evidence="1">Phosphoribosyltransferase domain-containing protein</fullName>
    </recommendedName>
</protein>
<dbReference type="KEGG" id="mhev:MHEL_30990"/>
<dbReference type="SUPFAM" id="SSF53271">
    <property type="entry name" value="PRTase-like"/>
    <property type="match status" value="1"/>
</dbReference>
<dbReference type="InterPro" id="IPR029057">
    <property type="entry name" value="PRTase-like"/>
</dbReference>
<reference evidence="2 3" key="1">
    <citation type="journal article" date="2019" name="Emerg. Microbes Infect.">
        <title>Comprehensive subspecies identification of 175 nontuberculous mycobacteria species based on 7547 genomic profiles.</title>
        <authorList>
            <person name="Matsumoto Y."/>
            <person name="Kinjo T."/>
            <person name="Motooka D."/>
            <person name="Nabeya D."/>
            <person name="Jung N."/>
            <person name="Uechi K."/>
            <person name="Horii T."/>
            <person name="Iida T."/>
            <person name="Fujita J."/>
            <person name="Nakamura S."/>
        </authorList>
    </citation>
    <scope>NUCLEOTIDE SEQUENCE [LARGE SCALE GENOMIC DNA]</scope>
    <source>
        <strain evidence="2 3">JCM 30396</strain>
    </source>
</reference>
<dbReference type="Proteomes" id="UP000467148">
    <property type="component" value="Chromosome"/>
</dbReference>
<dbReference type="Gene3D" id="3.40.50.2020">
    <property type="match status" value="1"/>
</dbReference>
<dbReference type="AlphaFoldDB" id="A0A7I7T9N9"/>
<feature type="domain" description="Phosphoribosyltransferase" evidence="1">
    <location>
        <begin position="37"/>
        <end position="191"/>
    </location>
</feature>
<dbReference type="InterPro" id="IPR000836">
    <property type="entry name" value="PRTase_dom"/>
</dbReference>
<keyword evidence="3" id="KW-1185">Reference proteome</keyword>
<evidence type="ECO:0000313" key="2">
    <source>
        <dbReference type="EMBL" id="BBY64856.1"/>
    </source>
</evidence>
<evidence type="ECO:0000313" key="3">
    <source>
        <dbReference type="Proteomes" id="UP000467148"/>
    </source>
</evidence>
<name>A0A7I7T9N9_9MYCO</name>
<accession>A0A7I7T9N9</accession>
<dbReference type="EMBL" id="AP022596">
    <property type="protein sequence ID" value="BBY64856.1"/>
    <property type="molecule type" value="Genomic_DNA"/>
</dbReference>
<organism evidence="2 3">
    <name type="scientific">Mycolicibacterium helvum</name>
    <dbReference type="NCBI Taxonomy" id="1534349"/>
    <lineage>
        <taxon>Bacteria</taxon>
        <taxon>Bacillati</taxon>
        <taxon>Actinomycetota</taxon>
        <taxon>Actinomycetes</taxon>
        <taxon>Mycobacteriales</taxon>
        <taxon>Mycobacteriaceae</taxon>
        <taxon>Mycolicibacterium</taxon>
    </lineage>
</organism>